<name>A0AAU7KCL4_9GAMM</name>
<gene>
    <name evidence="1" type="ORF">NFG58_11065</name>
</gene>
<accession>A0AAU7KCL4</accession>
<dbReference type="AlphaFoldDB" id="A0AAU7KCL4"/>
<protein>
    <submittedName>
        <fullName evidence="1">Uncharacterized protein</fullName>
    </submittedName>
</protein>
<reference evidence="1" key="1">
    <citation type="submission" date="2022-06" db="EMBL/GenBank/DDBJ databases">
        <title>A novel DMS-producing enzyme.</title>
        <authorList>
            <person name="Zhang Y."/>
        </authorList>
    </citation>
    <scope>NUCLEOTIDE SEQUENCE</scope>
    <source>
        <strain evidence="1">RT37</strain>
    </source>
</reference>
<dbReference type="EMBL" id="CP098827">
    <property type="protein sequence ID" value="XBO69177.1"/>
    <property type="molecule type" value="Genomic_DNA"/>
</dbReference>
<evidence type="ECO:0000313" key="1">
    <source>
        <dbReference type="EMBL" id="XBO69177.1"/>
    </source>
</evidence>
<organism evidence="1">
    <name type="scientific">Halomonas sp. RT37</name>
    <dbReference type="NCBI Taxonomy" id="2950872"/>
    <lineage>
        <taxon>Bacteria</taxon>
        <taxon>Pseudomonadati</taxon>
        <taxon>Pseudomonadota</taxon>
        <taxon>Gammaproteobacteria</taxon>
        <taxon>Oceanospirillales</taxon>
        <taxon>Halomonadaceae</taxon>
        <taxon>Halomonas</taxon>
    </lineage>
</organism>
<dbReference type="RefSeq" id="WP_348826487.1">
    <property type="nucleotide sequence ID" value="NZ_CP098827.1"/>
</dbReference>
<proteinExistence type="predicted"/>
<sequence>MSRPQIVNLTLEDLGTDALPIEKYIDALEAERDKAFEKGKQAFGFQQRAEKEAAELRLERDTLAAHIERYRSAYVKLTNTSVVNDDWERLLPTALLDEFDRIDDDSPTTSLARRDADSNLYRRERRHDDLSPHVERLHRAATSFAQLQEERDALVAHVDRLHRAAEACVQVHEEGFSPTPDELRELNDALDARFSQSLACRDARVKAEALHELLMFPRMGGEPVRAKAVKLRDGYRQQAEGGGDE</sequence>